<dbReference type="RefSeq" id="WP_007390694.1">
    <property type="nucleotide sequence ID" value="NZ_AFIJ01000008.1"/>
</dbReference>
<proteinExistence type="predicted"/>
<reference evidence="1 2" key="1">
    <citation type="submission" date="2011-04" db="EMBL/GenBank/DDBJ databases">
        <authorList>
            <person name="Harkins D.M."/>
            <person name="Madupu R."/>
            <person name="Durkin A.S."/>
            <person name="Torralba M."/>
            <person name="Methe B."/>
            <person name="Sutton G.G."/>
            <person name="Nelson K.E."/>
        </authorList>
    </citation>
    <scope>NUCLEOTIDE SEQUENCE [LARGE SCALE GENOMIC DNA]</scope>
    <source>
        <strain evidence="1 2">UPII 199-6</strain>
    </source>
</reference>
<keyword evidence="2" id="KW-1185">Reference proteome</keyword>
<evidence type="ECO:0000313" key="1">
    <source>
        <dbReference type="EMBL" id="EGL41904.1"/>
    </source>
</evidence>
<dbReference type="Proteomes" id="UP000004018">
    <property type="component" value="Unassembled WGS sequence"/>
</dbReference>
<evidence type="ECO:0000313" key="2">
    <source>
        <dbReference type="Proteomes" id="UP000004018"/>
    </source>
</evidence>
<sequence length="186" mass="20726">MSIKQWAIIASGLVVMLGSMAGYSGIQQVQCEAPPALPVQPLTYGKGTAEQQFCVYHSSGGLYSFAYPREFTQTSEPVNGDGIVLKAVAGTAVLRSCGMLTSENWVEAYNEAKGKIHGKIIQTKLGDHSFVIWWQDGEIQRYYKAVYTGNYMAALYFYCDRREMPYYYSLLTHVVDSLQVNGTLYP</sequence>
<protein>
    <submittedName>
        <fullName evidence="1">Uncharacterized protein</fullName>
    </submittedName>
</protein>
<comment type="caution">
    <text evidence="1">The sequence shown here is derived from an EMBL/GenBank/DDBJ whole genome shotgun (WGS) entry which is preliminary data.</text>
</comment>
<organism evidence="1 2">
    <name type="scientific">Megasphaera lornae</name>
    <dbReference type="NCBI Taxonomy" id="1000568"/>
    <lineage>
        <taxon>Bacteria</taxon>
        <taxon>Bacillati</taxon>
        <taxon>Bacillota</taxon>
        <taxon>Negativicutes</taxon>
        <taxon>Veillonellales</taxon>
        <taxon>Veillonellaceae</taxon>
        <taxon>Megasphaera</taxon>
    </lineage>
</organism>
<gene>
    <name evidence="1" type="ORF">HMPREF1039_0011</name>
</gene>
<name>A0ABP2L824_9FIRM</name>
<accession>A0ABP2L824</accession>
<dbReference type="EMBL" id="AFIJ01000008">
    <property type="protein sequence ID" value="EGL41904.1"/>
    <property type="molecule type" value="Genomic_DNA"/>
</dbReference>